<organism evidence="1 2">
    <name type="scientific">Brenneria goodwinii</name>
    <dbReference type="NCBI Taxonomy" id="1109412"/>
    <lineage>
        <taxon>Bacteria</taxon>
        <taxon>Pseudomonadati</taxon>
        <taxon>Pseudomonadota</taxon>
        <taxon>Gammaproteobacteria</taxon>
        <taxon>Enterobacterales</taxon>
        <taxon>Pectobacteriaceae</taxon>
        <taxon>Brenneria</taxon>
    </lineage>
</organism>
<protein>
    <submittedName>
        <fullName evidence="1">Uncharacterized protein</fullName>
    </submittedName>
</protein>
<proteinExistence type="predicted"/>
<dbReference type="Proteomes" id="UP000285972">
    <property type="component" value="Unassembled WGS sequence"/>
</dbReference>
<dbReference type="EMBL" id="MJLX01000053">
    <property type="protein sequence ID" value="RLM19601.1"/>
    <property type="molecule type" value="Genomic_DNA"/>
</dbReference>
<dbReference type="KEGG" id="bgj:AWC36_07005"/>
<accession>A0AAE8JM11</accession>
<comment type="caution">
    <text evidence="1">The sequence shown here is derived from an EMBL/GenBank/DDBJ whole genome shotgun (WGS) entry which is preliminary data.</text>
</comment>
<name>A0AAE8JM11_9GAMM</name>
<evidence type="ECO:0000313" key="1">
    <source>
        <dbReference type="EMBL" id="RLM19601.1"/>
    </source>
</evidence>
<reference evidence="1 2" key="1">
    <citation type="submission" date="2016-09" db="EMBL/GenBank/DDBJ databases">
        <authorList>
            <person name="Doonan J."/>
            <person name="Pachebat J.A."/>
            <person name="Golyshin P.N."/>
            <person name="Denman S."/>
            <person name="Mcdonald J.E."/>
        </authorList>
    </citation>
    <scope>NUCLEOTIDE SEQUENCE [LARGE SCALE GENOMIC DNA]</scope>
    <source>
        <strain evidence="1 2">FRB141</strain>
    </source>
</reference>
<dbReference type="AlphaFoldDB" id="A0AAE8JM11"/>
<gene>
    <name evidence="1" type="ORF">BIY26_16815</name>
</gene>
<sequence length="84" mass="8966">MSQFRLSPAAALRLRGDQPAGQVPFINARSSQRLPFANWQVPTLAPFNCLDNAIVPPINEQLASAGESLFSSTVGLPLLNEGSC</sequence>
<evidence type="ECO:0000313" key="2">
    <source>
        <dbReference type="Proteomes" id="UP000285972"/>
    </source>
</evidence>